<gene>
    <name evidence="2" type="ORF">DSCA_02680</name>
</gene>
<accession>A0A5K7YB00</accession>
<dbReference type="EMBL" id="AP021874">
    <property type="protein sequence ID" value="BBO66338.1"/>
    <property type="molecule type" value="Genomic_DNA"/>
</dbReference>
<evidence type="ECO:0000313" key="2">
    <source>
        <dbReference type="EMBL" id="BBO66338.1"/>
    </source>
</evidence>
<dbReference type="KEGG" id="dalk:DSCA_02680"/>
<name>A0A5K7YB00_9BACT</name>
<proteinExistence type="predicted"/>
<protein>
    <submittedName>
        <fullName evidence="2">Uncharacterized protein</fullName>
    </submittedName>
</protein>
<feature type="region of interest" description="Disordered" evidence="1">
    <location>
        <begin position="19"/>
        <end position="40"/>
    </location>
</feature>
<dbReference type="RefSeq" id="WP_155314731.1">
    <property type="nucleotide sequence ID" value="NZ_AP021874.1"/>
</dbReference>
<keyword evidence="3" id="KW-1185">Reference proteome</keyword>
<dbReference type="Proteomes" id="UP000427906">
    <property type="component" value="Chromosome"/>
</dbReference>
<feature type="region of interest" description="Disordered" evidence="1">
    <location>
        <begin position="54"/>
        <end position="92"/>
    </location>
</feature>
<reference evidence="2 3" key="1">
    <citation type="submission" date="2019-11" db="EMBL/GenBank/DDBJ databases">
        <title>Comparative genomics of hydrocarbon-degrading Desulfosarcina strains.</title>
        <authorList>
            <person name="Watanabe M."/>
            <person name="Kojima H."/>
            <person name="Fukui M."/>
        </authorList>
    </citation>
    <scope>NUCLEOTIDE SEQUENCE [LARGE SCALE GENOMIC DNA]</scope>
    <source>
        <strain evidence="2 3">PL12</strain>
    </source>
</reference>
<sequence length="92" mass="10055">MIEIKNLLFQPLTFHLAGDGQGLHLNPRERKSIGNEQLSPEIEAAAKRGLILLTETAKPPEASAKTGKSPAKKTKTKPKGDGTPTSRRTKRR</sequence>
<organism evidence="2 3">
    <name type="scientific">Desulfosarcina alkanivorans</name>
    <dbReference type="NCBI Taxonomy" id="571177"/>
    <lineage>
        <taxon>Bacteria</taxon>
        <taxon>Pseudomonadati</taxon>
        <taxon>Thermodesulfobacteriota</taxon>
        <taxon>Desulfobacteria</taxon>
        <taxon>Desulfobacterales</taxon>
        <taxon>Desulfosarcinaceae</taxon>
        <taxon>Desulfosarcina</taxon>
    </lineage>
</organism>
<evidence type="ECO:0000256" key="1">
    <source>
        <dbReference type="SAM" id="MobiDB-lite"/>
    </source>
</evidence>
<evidence type="ECO:0000313" key="3">
    <source>
        <dbReference type="Proteomes" id="UP000427906"/>
    </source>
</evidence>
<dbReference type="OrthoDB" id="5405767at2"/>
<dbReference type="AlphaFoldDB" id="A0A5K7YB00"/>